<keyword evidence="3" id="KW-0234">DNA repair</keyword>
<keyword evidence="2" id="KW-0378">Hydrolase</keyword>
<evidence type="ECO:0000313" key="5">
    <source>
        <dbReference type="EMBL" id="AFY92957.1"/>
    </source>
</evidence>
<proteinExistence type="predicted"/>
<evidence type="ECO:0000313" key="6">
    <source>
        <dbReference type="Proteomes" id="UP000010366"/>
    </source>
</evidence>
<dbReference type="AlphaFoldDB" id="K9UCX4"/>
<dbReference type="Proteomes" id="UP000010366">
    <property type="component" value="Chromosome"/>
</dbReference>
<keyword evidence="1" id="KW-0227">DNA damage</keyword>
<feature type="domain" description="PD-(D/E)XK endonuclease-like" evidence="4">
    <location>
        <begin position="72"/>
        <end position="295"/>
    </location>
</feature>
<protein>
    <recommendedName>
        <fullName evidence="4">PD-(D/E)XK endonuclease-like domain-containing protein</fullName>
    </recommendedName>
</protein>
<sequence length="306" mass="35384">MWSNRTVGVAELENYQHSFLTQPPHTVRMLSPTRYRPYFSYKLWADSEPAFNLEAFHCPMQRGFRRVRNREPIVKALIATDSTAQAIGHLAQRGVYEFHADPQLLDRSDGARLVADLLQVQQLEPEIAARVTRILERYHDRPILKGKQILQLERGDEELPKPLPLKLQRKEFDFYAVMDCVYIEPDGTIHILDFKTGTSKFDRRQAYTYLLAAKYLYPEQPAVASFYNLESQQSSSIITASPARLQGLEMLVVKIAQRLADDSNHYHHNRSAFNLIFRPNPGTQCQHCSFSPICDYTEHLEHDSIH</sequence>
<accession>K9UCX4</accession>
<dbReference type="InterPro" id="IPR038726">
    <property type="entry name" value="PDDEXK_AddAB-type"/>
</dbReference>
<keyword evidence="2" id="KW-0547">Nucleotide-binding</keyword>
<keyword evidence="2" id="KW-0067">ATP-binding</keyword>
<reference evidence="5 6" key="1">
    <citation type="submission" date="2012-05" db="EMBL/GenBank/DDBJ databases">
        <title>Finished chromosome of genome of Chamaesiphon sp. PCC 6605.</title>
        <authorList>
            <consortium name="US DOE Joint Genome Institute"/>
            <person name="Gugger M."/>
            <person name="Coursin T."/>
            <person name="Rippka R."/>
            <person name="Tandeau De Marsac N."/>
            <person name="Huntemann M."/>
            <person name="Wei C.-L."/>
            <person name="Han J."/>
            <person name="Detter J.C."/>
            <person name="Han C."/>
            <person name="Tapia R."/>
            <person name="Chen A."/>
            <person name="Kyrpides N."/>
            <person name="Mavromatis K."/>
            <person name="Markowitz V."/>
            <person name="Szeto E."/>
            <person name="Ivanova N."/>
            <person name="Pagani I."/>
            <person name="Pati A."/>
            <person name="Goodwin L."/>
            <person name="Nordberg H.P."/>
            <person name="Cantor M.N."/>
            <person name="Hua S.X."/>
            <person name="Woyke T."/>
            <person name="Kerfeld C.A."/>
        </authorList>
    </citation>
    <scope>NUCLEOTIDE SEQUENCE [LARGE SCALE GENOMIC DNA]</scope>
    <source>
        <strain evidence="6">ATCC 27169 / PCC 6605</strain>
    </source>
</reference>
<dbReference type="PATRIC" id="fig|1173020.3.peg.2094"/>
<keyword evidence="2" id="KW-0347">Helicase</keyword>
<dbReference type="HOGENOM" id="CLU_1018197_0_0_3"/>
<dbReference type="Pfam" id="PF12705">
    <property type="entry name" value="PDDEXK_1"/>
    <property type="match status" value="1"/>
</dbReference>
<dbReference type="GO" id="GO:0006281">
    <property type="term" value="P:DNA repair"/>
    <property type="evidence" value="ECO:0007669"/>
    <property type="project" value="UniProtKB-KW"/>
</dbReference>
<dbReference type="Gene3D" id="3.90.320.10">
    <property type="match status" value="1"/>
</dbReference>
<gene>
    <name evidence="5" type="ORF">Cha6605_1843</name>
</gene>
<name>K9UCX4_CHAP6</name>
<dbReference type="KEGG" id="cmp:Cha6605_1843"/>
<evidence type="ECO:0000256" key="1">
    <source>
        <dbReference type="ARBA" id="ARBA00022763"/>
    </source>
</evidence>
<dbReference type="eggNOG" id="COG2887">
    <property type="taxonomic scope" value="Bacteria"/>
</dbReference>
<dbReference type="InterPro" id="IPR011604">
    <property type="entry name" value="PDDEXK-like_dom_sf"/>
</dbReference>
<dbReference type="RefSeq" id="WP_015159127.1">
    <property type="nucleotide sequence ID" value="NC_019697.1"/>
</dbReference>
<dbReference type="EMBL" id="CP003600">
    <property type="protein sequence ID" value="AFY92957.1"/>
    <property type="molecule type" value="Genomic_DNA"/>
</dbReference>
<evidence type="ECO:0000259" key="4">
    <source>
        <dbReference type="Pfam" id="PF12705"/>
    </source>
</evidence>
<organism evidence="5 6">
    <name type="scientific">Chamaesiphon minutus (strain ATCC 27169 / PCC 6605)</name>
    <dbReference type="NCBI Taxonomy" id="1173020"/>
    <lineage>
        <taxon>Bacteria</taxon>
        <taxon>Bacillati</taxon>
        <taxon>Cyanobacteriota</taxon>
        <taxon>Cyanophyceae</taxon>
        <taxon>Gomontiellales</taxon>
        <taxon>Chamaesiphonaceae</taxon>
        <taxon>Chamaesiphon</taxon>
    </lineage>
</organism>
<evidence type="ECO:0000256" key="2">
    <source>
        <dbReference type="ARBA" id="ARBA00022806"/>
    </source>
</evidence>
<dbReference type="STRING" id="1173020.Cha6605_1843"/>
<keyword evidence="6" id="KW-1185">Reference proteome</keyword>
<evidence type="ECO:0000256" key="3">
    <source>
        <dbReference type="ARBA" id="ARBA00023204"/>
    </source>
</evidence>
<dbReference type="GO" id="GO:0004386">
    <property type="term" value="F:helicase activity"/>
    <property type="evidence" value="ECO:0007669"/>
    <property type="project" value="UniProtKB-KW"/>
</dbReference>